<accession>A0A087DTI7</accession>
<dbReference type="GO" id="GO:0045454">
    <property type="term" value="P:cell redox homeostasis"/>
    <property type="evidence" value="ECO:0007669"/>
    <property type="project" value="TreeGrafter"/>
</dbReference>
<evidence type="ECO:0000313" key="2">
    <source>
        <dbReference type="EMBL" id="KFI98837.1"/>
    </source>
</evidence>
<dbReference type="InterPro" id="IPR036249">
    <property type="entry name" value="Thioredoxin-like_sf"/>
</dbReference>
<organism evidence="2 3">
    <name type="scientific">Bifidobacterium subtile</name>
    <dbReference type="NCBI Taxonomy" id="77635"/>
    <lineage>
        <taxon>Bacteria</taxon>
        <taxon>Bacillati</taxon>
        <taxon>Actinomycetota</taxon>
        <taxon>Actinomycetes</taxon>
        <taxon>Bifidobacteriales</taxon>
        <taxon>Bifidobacteriaceae</taxon>
        <taxon>Bifidobacterium</taxon>
    </lineage>
</organism>
<dbReference type="GO" id="GO:0009055">
    <property type="term" value="F:electron transfer activity"/>
    <property type="evidence" value="ECO:0007669"/>
    <property type="project" value="TreeGrafter"/>
</dbReference>
<dbReference type="Gene3D" id="3.40.30.10">
    <property type="entry name" value="Glutaredoxin"/>
    <property type="match status" value="1"/>
</dbReference>
<keyword evidence="3" id="KW-1185">Reference proteome</keyword>
<sequence>MDVTIYTKNGCQQCKATKRRLDRRGIAYQEIDLDTDPWARIQVRQLGYQSAPVVDTPHGAWAGYRPTLIDRI</sequence>
<dbReference type="InterPro" id="IPR051548">
    <property type="entry name" value="Grx-like_ET"/>
</dbReference>
<evidence type="ECO:0000259" key="1">
    <source>
        <dbReference type="Pfam" id="PF00462"/>
    </source>
</evidence>
<dbReference type="PANTHER" id="PTHR34386">
    <property type="entry name" value="GLUTAREDOXIN"/>
    <property type="match status" value="1"/>
</dbReference>
<dbReference type="RefSeq" id="WP_033503544.1">
    <property type="nucleotide sequence ID" value="NZ_CP062939.1"/>
</dbReference>
<dbReference type="Pfam" id="PF00462">
    <property type="entry name" value="Glutaredoxin"/>
    <property type="match status" value="1"/>
</dbReference>
<reference evidence="2 3" key="1">
    <citation type="submission" date="2014-03" db="EMBL/GenBank/DDBJ databases">
        <title>Genomics of Bifidobacteria.</title>
        <authorList>
            <person name="Ventura M."/>
            <person name="Milani C."/>
            <person name="Lugli G.A."/>
        </authorList>
    </citation>
    <scope>NUCLEOTIDE SEQUENCE [LARGE SCALE GENOMIC DNA]</scope>
    <source>
        <strain evidence="2 3">LMG 11597</strain>
    </source>
</reference>
<dbReference type="AlphaFoldDB" id="A0A087DTI7"/>
<feature type="domain" description="Glutaredoxin" evidence="1">
    <location>
        <begin position="3"/>
        <end position="54"/>
    </location>
</feature>
<dbReference type="InterPro" id="IPR002109">
    <property type="entry name" value="Glutaredoxin"/>
</dbReference>
<dbReference type="SUPFAM" id="SSF52833">
    <property type="entry name" value="Thioredoxin-like"/>
    <property type="match status" value="1"/>
</dbReference>
<proteinExistence type="predicted"/>
<dbReference type="OrthoDB" id="8545217at2"/>
<dbReference type="eggNOG" id="COG0695">
    <property type="taxonomic scope" value="Bacteria"/>
</dbReference>
<dbReference type="STRING" id="77635.BISU_2040"/>
<dbReference type="CDD" id="cd02976">
    <property type="entry name" value="NrdH"/>
    <property type="match status" value="1"/>
</dbReference>
<dbReference type="Proteomes" id="UP000029055">
    <property type="component" value="Unassembled WGS sequence"/>
</dbReference>
<dbReference type="PROSITE" id="PS51354">
    <property type="entry name" value="GLUTAREDOXIN_2"/>
    <property type="match status" value="1"/>
</dbReference>
<dbReference type="PANTHER" id="PTHR34386:SF1">
    <property type="entry name" value="GLUTAREDOXIN-LIKE PROTEIN NRDH"/>
    <property type="match status" value="1"/>
</dbReference>
<evidence type="ECO:0000313" key="3">
    <source>
        <dbReference type="Proteomes" id="UP000029055"/>
    </source>
</evidence>
<comment type="caution">
    <text evidence="2">The sequence shown here is derived from an EMBL/GenBank/DDBJ whole genome shotgun (WGS) entry which is preliminary data.</text>
</comment>
<dbReference type="GeneID" id="78126923"/>
<dbReference type="EMBL" id="JGZR01000016">
    <property type="protein sequence ID" value="KFI98837.1"/>
    <property type="molecule type" value="Genomic_DNA"/>
</dbReference>
<protein>
    <submittedName>
        <fullName evidence="2">Glutaredoxin</fullName>
    </submittedName>
</protein>
<name>A0A087DTI7_9BIFI</name>
<gene>
    <name evidence="2" type="ORF">BISU_2040</name>
</gene>